<organism evidence="2 3">
    <name type="scientific">Liparis tanakae</name>
    <name type="common">Tanaka's snailfish</name>
    <dbReference type="NCBI Taxonomy" id="230148"/>
    <lineage>
        <taxon>Eukaryota</taxon>
        <taxon>Metazoa</taxon>
        <taxon>Chordata</taxon>
        <taxon>Craniata</taxon>
        <taxon>Vertebrata</taxon>
        <taxon>Euteleostomi</taxon>
        <taxon>Actinopterygii</taxon>
        <taxon>Neopterygii</taxon>
        <taxon>Teleostei</taxon>
        <taxon>Neoteleostei</taxon>
        <taxon>Acanthomorphata</taxon>
        <taxon>Eupercaria</taxon>
        <taxon>Perciformes</taxon>
        <taxon>Cottioidei</taxon>
        <taxon>Cottales</taxon>
        <taxon>Liparidae</taxon>
        <taxon>Liparis</taxon>
    </lineage>
</organism>
<sequence>MHKSLARYGHKGDDGRERFNGSVQKHSFEVFVRRQCSEQDTVKNQNRSCLRLDWDDRVSRMHPFNLAGDLHSSEKGTRLGRRLHVTSSKCTYGQRHI</sequence>
<dbReference type="Proteomes" id="UP000314294">
    <property type="component" value="Unassembled WGS sequence"/>
</dbReference>
<evidence type="ECO:0000256" key="1">
    <source>
        <dbReference type="SAM" id="MobiDB-lite"/>
    </source>
</evidence>
<evidence type="ECO:0000313" key="2">
    <source>
        <dbReference type="EMBL" id="TNN48127.1"/>
    </source>
</evidence>
<dbReference type="EMBL" id="SRLO01000710">
    <property type="protein sequence ID" value="TNN48127.1"/>
    <property type="molecule type" value="Genomic_DNA"/>
</dbReference>
<gene>
    <name evidence="2" type="ORF">EYF80_041698</name>
</gene>
<proteinExistence type="predicted"/>
<evidence type="ECO:0000313" key="3">
    <source>
        <dbReference type="Proteomes" id="UP000314294"/>
    </source>
</evidence>
<feature type="region of interest" description="Disordered" evidence="1">
    <location>
        <begin position="1"/>
        <end position="20"/>
    </location>
</feature>
<name>A0A4Z2G3I8_9TELE</name>
<accession>A0A4Z2G3I8</accession>
<comment type="caution">
    <text evidence="2">The sequence shown here is derived from an EMBL/GenBank/DDBJ whole genome shotgun (WGS) entry which is preliminary data.</text>
</comment>
<feature type="compositionally biased region" description="Basic and acidic residues" evidence="1">
    <location>
        <begin position="10"/>
        <end position="19"/>
    </location>
</feature>
<reference evidence="2 3" key="1">
    <citation type="submission" date="2019-03" db="EMBL/GenBank/DDBJ databases">
        <title>First draft genome of Liparis tanakae, snailfish: a comprehensive survey of snailfish specific genes.</title>
        <authorList>
            <person name="Kim W."/>
            <person name="Song I."/>
            <person name="Jeong J.-H."/>
            <person name="Kim D."/>
            <person name="Kim S."/>
            <person name="Ryu S."/>
            <person name="Song J.Y."/>
            <person name="Lee S.K."/>
        </authorList>
    </citation>
    <scope>NUCLEOTIDE SEQUENCE [LARGE SCALE GENOMIC DNA]</scope>
    <source>
        <tissue evidence="2">Muscle</tissue>
    </source>
</reference>
<keyword evidence="3" id="KW-1185">Reference proteome</keyword>
<protein>
    <submittedName>
        <fullName evidence="2">Uncharacterized protein</fullName>
    </submittedName>
</protein>
<dbReference type="AlphaFoldDB" id="A0A4Z2G3I8"/>